<keyword evidence="5" id="KW-1185">Reference proteome</keyword>
<dbReference type="EMBL" id="CAJNDS010000559">
    <property type="protein sequence ID" value="CAE7218457.1"/>
    <property type="molecule type" value="Genomic_DNA"/>
</dbReference>
<keyword evidence="1" id="KW-0175">Coiled coil</keyword>
<sequence>MAAPIFEADAWDWEAGIREVEGRLREEFRSEMERILTECTARINGLESELHRWQRLSVDFPGSEAASTKKDAAVLPKPTTVSASPQGLESKKEAQEKKEDDLQPVAFTDSPWNLVLVLGRTGAGWMDIVLACCVLIASQLLQLAFCFVLLTDDFLGRPPDDRMLETASRWREGAAHDYRNLDFEGTSLVARVCNGDGSLIKSSQQQSVVSQINAYLGLEVAQFNPEGLSAGTVLCMLCILYHCLCVCTEFRGVALSLEGLWRVELGGSRMRFALFYLGRLFRVIFLLILLLAGIQWIANTTSIQLLVLRALPLFGLARVDGIFYVAVMPRKIQASIKKLKPMQVRNTVWLSQVESLAVATFIVGMMLWSWSQLVAPLEDVMLRLKWEYCGGKQNFVVGVNEHHGMAVGRHTVDFHNITTDHVPLAVREYAFTSHDPTHISFHGSSRDFERGLVETMATTTTTHLMCGDFDAWFLQGQGDPIPSRYGPYWWSASAVLGMPESSTCSDMEDHCQGTNSQLLRMVCGVTCGCVEPQSNVLYKVRAQGCLKRCLDEVPMWIDDLPCEDIDTDAEAWQSFWNLYPAAVESFYGISQNQSLEIRSAASEMKTEGCALLEIIPDLLEVTLCDGDPQLYAPLSQLCPKTCCTADTKFCPSSCSP</sequence>
<feature type="transmembrane region" description="Helical" evidence="3">
    <location>
        <begin position="348"/>
        <end position="370"/>
    </location>
</feature>
<feature type="region of interest" description="Disordered" evidence="2">
    <location>
        <begin position="69"/>
        <end position="101"/>
    </location>
</feature>
<evidence type="ECO:0000256" key="2">
    <source>
        <dbReference type="SAM" id="MobiDB-lite"/>
    </source>
</evidence>
<organism evidence="4 5">
    <name type="scientific">Symbiodinium natans</name>
    <dbReference type="NCBI Taxonomy" id="878477"/>
    <lineage>
        <taxon>Eukaryota</taxon>
        <taxon>Sar</taxon>
        <taxon>Alveolata</taxon>
        <taxon>Dinophyceae</taxon>
        <taxon>Suessiales</taxon>
        <taxon>Symbiodiniaceae</taxon>
        <taxon>Symbiodinium</taxon>
    </lineage>
</organism>
<evidence type="ECO:0000313" key="4">
    <source>
        <dbReference type="EMBL" id="CAE7218457.1"/>
    </source>
</evidence>
<feature type="compositionally biased region" description="Basic and acidic residues" evidence="2">
    <location>
        <begin position="89"/>
        <end position="101"/>
    </location>
</feature>
<evidence type="ECO:0000256" key="1">
    <source>
        <dbReference type="SAM" id="Coils"/>
    </source>
</evidence>
<feature type="transmembrane region" description="Helical" evidence="3">
    <location>
        <begin position="128"/>
        <end position="150"/>
    </location>
</feature>
<dbReference type="Proteomes" id="UP000604046">
    <property type="component" value="Unassembled WGS sequence"/>
</dbReference>
<comment type="caution">
    <text evidence="4">The sequence shown here is derived from an EMBL/GenBank/DDBJ whole genome shotgun (WGS) entry which is preliminary data.</text>
</comment>
<accession>A0A812K1P8</accession>
<feature type="transmembrane region" description="Helical" evidence="3">
    <location>
        <begin position="303"/>
        <end position="327"/>
    </location>
</feature>
<feature type="coiled-coil region" evidence="1">
    <location>
        <begin position="29"/>
        <end position="56"/>
    </location>
</feature>
<keyword evidence="3" id="KW-0812">Transmembrane</keyword>
<keyword evidence="3" id="KW-0472">Membrane</keyword>
<keyword evidence="3" id="KW-1133">Transmembrane helix</keyword>
<protein>
    <submittedName>
        <fullName evidence="4">Uncharacterized protein</fullName>
    </submittedName>
</protein>
<dbReference type="AlphaFoldDB" id="A0A812K1P8"/>
<evidence type="ECO:0000313" key="5">
    <source>
        <dbReference type="Proteomes" id="UP000604046"/>
    </source>
</evidence>
<proteinExistence type="predicted"/>
<reference evidence="4" key="1">
    <citation type="submission" date="2021-02" db="EMBL/GenBank/DDBJ databases">
        <authorList>
            <person name="Dougan E. K."/>
            <person name="Rhodes N."/>
            <person name="Thang M."/>
            <person name="Chan C."/>
        </authorList>
    </citation>
    <scope>NUCLEOTIDE SEQUENCE</scope>
</reference>
<feature type="transmembrane region" description="Helical" evidence="3">
    <location>
        <begin position="273"/>
        <end position="297"/>
    </location>
</feature>
<gene>
    <name evidence="4" type="ORF">SNAT2548_LOCUS7855</name>
</gene>
<name>A0A812K1P8_9DINO</name>
<evidence type="ECO:0000256" key="3">
    <source>
        <dbReference type="SAM" id="Phobius"/>
    </source>
</evidence>